<dbReference type="Gene3D" id="1.10.357.10">
    <property type="entry name" value="Tetracycline Repressor, domain 2"/>
    <property type="match status" value="1"/>
</dbReference>
<keyword evidence="1" id="KW-0805">Transcription regulation</keyword>
<dbReference type="Proteomes" id="UP000430146">
    <property type="component" value="Unassembled WGS sequence"/>
</dbReference>
<accession>A0A5S9QZL4</accession>
<dbReference type="InterPro" id="IPR025996">
    <property type="entry name" value="MT1864/Rv1816-like_C"/>
</dbReference>
<sequence length="238" mass="25869">MKRSRVKKAVPGTPSRPRLPKGSGDLLRDQIIDAATELILASQDAKAPSTREVTRALGITAPSLYRHFADKDQLLDAVCAKYYRQLGQAMRDATRGLPTALERLHALGMAYVRFAVQTPLMYRVATDTAPRQPSEFDETLVNSAFVHLQHTVQELIDEAFFPPTDSLGPALQLWAAAHGVASLLVTRPYLPWGDTEAFASSVLRSVCLGQAVAGLDLTTLLPRSGGGQNPTTHPTQEN</sequence>
<evidence type="ECO:0000313" key="7">
    <source>
        <dbReference type="EMBL" id="CAA0125962.1"/>
    </source>
</evidence>
<gene>
    <name evidence="7" type="primary">slmA_4</name>
    <name evidence="7" type="ORF">AELLOGFF_04697</name>
</gene>
<dbReference type="PANTHER" id="PTHR30055">
    <property type="entry name" value="HTH-TYPE TRANSCRIPTIONAL REGULATOR RUTR"/>
    <property type="match status" value="1"/>
</dbReference>
<dbReference type="InterPro" id="IPR050109">
    <property type="entry name" value="HTH-type_TetR-like_transc_reg"/>
</dbReference>
<dbReference type="GO" id="GO:0000976">
    <property type="term" value="F:transcription cis-regulatory region binding"/>
    <property type="evidence" value="ECO:0007669"/>
    <property type="project" value="TreeGrafter"/>
</dbReference>
<keyword evidence="2 4" id="KW-0238">DNA-binding</keyword>
<evidence type="ECO:0000256" key="2">
    <source>
        <dbReference type="ARBA" id="ARBA00023125"/>
    </source>
</evidence>
<evidence type="ECO:0000313" key="8">
    <source>
        <dbReference type="Proteomes" id="UP000430146"/>
    </source>
</evidence>
<dbReference type="SUPFAM" id="SSF48498">
    <property type="entry name" value="Tetracyclin repressor-like, C-terminal domain"/>
    <property type="match status" value="1"/>
</dbReference>
<dbReference type="GO" id="GO:0003700">
    <property type="term" value="F:DNA-binding transcription factor activity"/>
    <property type="evidence" value="ECO:0007669"/>
    <property type="project" value="TreeGrafter"/>
</dbReference>
<dbReference type="EMBL" id="CACSIP010000024">
    <property type="protein sequence ID" value="CAA0125962.1"/>
    <property type="molecule type" value="Genomic_DNA"/>
</dbReference>
<evidence type="ECO:0000256" key="3">
    <source>
        <dbReference type="ARBA" id="ARBA00023163"/>
    </source>
</evidence>
<dbReference type="InterPro" id="IPR001647">
    <property type="entry name" value="HTH_TetR"/>
</dbReference>
<dbReference type="InterPro" id="IPR036271">
    <property type="entry name" value="Tet_transcr_reg_TetR-rel_C_sf"/>
</dbReference>
<feature type="domain" description="HTH tetR-type" evidence="6">
    <location>
        <begin position="25"/>
        <end position="86"/>
    </location>
</feature>
<dbReference type="RefSeq" id="WP_234897531.1">
    <property type="nucleotide sequence ID" value="NZ_CACSIP010000024.1"/>
</dbReference>
<evidence type="ECO:0000259" key="6">
    <source>
        <dbReference type="PROSITE" id="PS50977"/>
    </source>
</evidence>
<keyword evidence="8" id="KW-1185">Reference proteome</keyword>
<name>A0A5S9QZL4_MYCVN</name>
<keyword evidence="3" id="KW-0804">Transcription</keyword>
<evidence type="ECO:0000256" key="1">
    <source>
        <dbReference type="ARBA" id="ARBA00023015"/>
    </source>
</evidence>
<dbReference type="PANTHER" id="PTHR30055:SF234">
    <property type="entry name" value="HTH-TYPE TRANSCRIPTIONAL REGULATOR BETI"/>
    <property type="match status" value="1"/>
</dbReference>
<proteinExistence type="predicted"/>
<dbReference type="SUPFAM" id="SSF46689">
    <property type="entry name" value="Homeodomain-like"/>
    <property type="match status" value="1"/>
</dbReference>
<evidence type="ECO:0000256" key="5">
    <source>
        <dbReference type="SAM" id="MobiDB-lite"/>
    </source>
</evidence>
<dbReference type="Pfam" id="PF13305">
    <property type="entry name" value="TetR_C_33"/>
    <property type="match status" value="1"/>
</dbReference>
<dbReference type="InterPro" id="IPR009057">
    <property type="entry name" value="Homeodomain-like_sf"/>
</dbReference>
<dbReference type="PROSITE" id="PS50977">
    <property type="entry name" value="HTH_TETR_2"/>
    <property type="match status" value="1"/>
</dbReference>
<feature type="region of interest" description="Disordered" evidence="5">
    <location>
        <begin position="1"/>
        <end position="24"/>
    </location>
</feature>
<dbReference type="Pfam" id="PF00440">
    <property type="entry name" value="TetR_N"/>
    <property type="match status" value="1"/>
</dbReference>
<evidence type="ECO:0000256" key="4">
    <source>
        <dbReference type="PROSITE-ProRule" id="PRU00335"/>
    </source>
</evidence>
<organism evidence="7 8">
    <name type="scientific">Mycolicibacterium vanbaalenii</name>
    <name type="common">Mycobacterium vanbaalenii</name>
    <dbReference type="NCBI Taxonomy" id="110539"/>
    <lineage>
        <taxon>Bacteria</taxon>
        <taxon>Bacillati</taxon>
        <taxon>Actinomycetota</taxon>
        <taxon>Actinomycetes</taxon>
        <taxon>Mycobacteriales</taxon>
        <taxon>Mycobacteriaceae</taxon>
        <taxon>Mycolicibacterium</taxon>
    </lineage>
</organism>
<reference evidence="7 8" key="1">
    <citation type="submission" date="2019-11" db="EMBL/GenBank/DDBJ databases">
        <authorList>
            <person name="Holert J."/>
        </authorList>
    </citation>
    <scope>NUCLEOTIDE SEQUENCE [LARGE SCALE GENOMIC DNA]</scope>
    <source>
        <strain evidence="7">BC8_1</strain>
    </source>
</reference>
<feature type="DNA-binding region" description="H-T-H motif" evidence="4">
    <location>
        <begin position="49"/>
        <end position="68"/>
    </location>
</feature>
<protein>
    <submittedName>
        <fullName evidence="7">Nucleoid occlusion factor SlmA</fullName>
    </submittedName>
</protein>
<dbReference type="AlphaFoldDB" id="A0A5S9QZL4"/>